<feature type="domain" description="STAS" evidence="3">
    <location>
        <begin position="1"/>
        <end position="109"/>
    </location>
</feature>
<dbReference type="PANTHER" id="PTHR33495">
    <property type="entry name" value="ANTI-SIGMA FACTOR ANTAGONIST TM_1081-RELATED-RELATED"/>
    <property type="match status" value="1"/>
</dbReference>
<sequence length="111" mass="11868">MEITVKTVEHVTVFEIVGDIDGKTAPQVLENVKAEAPSGGKVLLDMSQVPYMSSAGLRVLLSIYRYVSGGHGSLVLTGLNEEIKDTMDMTGFLSQFTTCDTVAEGIQALSD</sequence>
<keyword evidence="5" id="KW-1185">Reference proteome</keyword>
<dbReference type="AlphaFoldDB" id="A0A0S6WAC0"/>
<dbReference type="eggNOG" id="COG1366">
    <property type="taxonomic scope" value="Bacteria"/>
</dbReference>
<dbReference type="Proteomes" id="UP000030661">
    <property type="component" value="Unassembled WGS sequence"/>
</dbReference>
<comment type="similarity">
    <text evidence="1 2">Belongs to the anti-sigma-factor antagonist family.</text>
</comment>
<reference evidence="4" key="1">
    <citation type="journal article" date="2015" name="PeerJ">
        <title>First genomic representation of candidate bacterial phylum KSB3 points to enhanced environmental sensing as a trigger of wastewater bulking.</title>
        <authorList>
            <person name="Sekiguchi Y."/>
            <person name="Ohashi A."/>
            <person name="Parks D.H."/>
            <person name="Yamauchi T."/>
            <person name="Tyson G.W."/>
            <person name="Hugenholtz P."/>
        </authorList>
    </citation>
    <scope>NUCLEOTIDE SEQUENCE [LARGE SCALE GENOMIC DNA]</scope>
</reference>
<name>A0A0S6WAC0_VECG1</name>
<dbReference type="InterPro" id="IPR002645">
    <property type="entry name" value="STAS_dom"/>
</dbReference>
<dbReference type="PROSITE" id="PS50801">
    <property type="entry name" value="STAS"/>
    <property type="match status" value="1"/>
</dbReference>
<dbReference type="EMBL" id="DF820463">
    <property type="protein sequence ID" value="GAK55458.1"/>
    <property type="molecule type" value="Genomic_DNA"/>
</dbReference>
<evidence type="ECO:0000256" key="2">
    <source>
        <dbReference type="RuleBase" id="RU003749"/>
    </source>
</evidence>
<evidence type="ECO:0000313" key="5">
    <source>
        <dbReference type="Proteomes" id="UP000030661"/>
    </source>
</evidence>
<dbReference type="Pfam" id="PF01740">
    <property type="entry name" value="STAS"/>
    <property type="match status" value="1"/>
</dbReference>
<proteinExistence type="inferred from homology"/>
<dbReference type="CDD" id="cd07043">
    <property type="entry name" value="STAS_anti-anti-sigma_factors"/>
    <property type="match status" value="1"/>
</dbReference>
<dbReference type="PANTHER" id="PTHR33495:SF14">
    <property type="entry name" value="ANTI-SIGMA FACTOR ANTAGONIST"/>
    <property type="match status" value="1"/>
</dbReference>
<dbReference type="InterPro" id="IPR036513">
    <property type="entry name" value="STAS_dom_sf"/>
</dbReference>
<organism evidence="4">
    <name type="scientific">Vecturithrix granuli</name>
    <dbReference type="NCBI Taxonomy" id="1499967"/>
    <lineage>
        <taxon>Bacteria</taxon>
        <taxon>Candidatus Moduliflexota</taxon>
        <taxon>Candidatus Vecturitrichia</taxon>
        <taxon>Candidatus Vecturitrichales</taxon>
        <taxon>Candidatus Vecturitrichaceae</taxon>
        <taxon>Candidatus Vecturithrix</taxon>
    </lineage>
</organism>
<dbReference type="Gene3D" id="3.30.750.24">
    <property type="entry name" value="STAS domain"/>
    <property type="match status" value="1"/>
</dbReference>
<dbReference type="InterPro" id="IPR003658">
    <property type="entry name" value="Anti-sigma_ant"/>
</dbReference>
<dbReference type="HOGENOM" id="CLU_115403_9_2_0"/>
<gene>
    <name evidence="4" type="ORF">U27_02292</name>
</gene>
<dbReference type="NCBIfam" id="TIGR00377">
    <property type="entry name" value="ant_ant_sig"/>
    <property type="match status" value="1"/>
</dbReference>
<evidence type="ECO:0000313" key="4">
    <source>
        <dbReference type="EMBL" id="GAK55458.1"/>
    </source>
</evidence>
<accession>A0A0S6WAC0</accession>
<dbReference type="GO" id="GO:0043856">
    <property type="term" value="F:anti-sigma factor antagonist activity"/>
    <property type="evidence" value="ECO:0007669"/>
    <property type="project" value="InterPro"/>
</dbReference>
<evidence type="ECO:0000256" key="1">
    <source>
        <dbReference type="ARBA" id="ARBA00009013"/>
    </source>
</evidence>
<protein>
    <recommendedName>
        <fullName evidence="2">Anti-sigma factor antagonist</fullName>
    </recommendedName>
</protein>
<dbReference type="STRING" id="1499967.U27_02292"/>
<dbReference type="SUPFAM" id="SSF52091">
    <property type="entry name" value="SpoIIaa-like"/>
    <property type="match status" value="1"/>
</dbReference>
<evidence type="ECO:0000259" key="3">
    <source>
        <dbReference type="PROSITE" id="PS50801"/>
    </source>
</evidence>